<keyword evidence="1" id="KW-1133">Transmembrane helix</keyword>
<dbReference type="AlphaFoldDB" id="A0A5J9UTF6"/>
<protein>
    <submittedName>
        <fullName evidence="2">Uncharacterized protein</fullName>
    </submittedName>
</protein>
<feature type="transmembrane region" description="Helical" evidence="1">
    <location>
        <begin position="30"/>
        <end position="51"/>
    </location>
</feature>
<reference evidence="2 3" key="1">
    <citation type="journal article" date="2019" name="Sci. Rep.">
        <title>A high-quality genome of Eragrostis curvula grass provides insights into Poaceae evolution and supports new strategies to enhance forage quality.</title>
        <authorList>
            <person name="Carballo J."/>
            <person name="Santos B.A.C.M."/>
            <person name="Zappacosta D."/>
            <person name="Garbus I."/>
            <person name="Selva J.P."/>
            <person name="Gallo C.A."/>
            <person name="Diaz A."/>
            <person name="Albertini E."/>
            <person name="Caccamo M."/>
            <person name="Echenique V."/>
        </authorList>
    </citation>
    <scope>NUCLEOTIDE SEQUENCE [LARGE SCALE GENOMIC DNA]</scope>
    <source>
        <strain evidence="3">cv. Victoria</strain>
        <tissue evidence="2">Leaf</tissue>
    </source>
</reference>
<feature type="transmembrane region" description="Helical" evidence="1">
    <location>
        <begin position="106"/>
        <end position="132"/>
    </location>
</feature>
<accession>A0A5J9UTF6</accession>
<feature type="transmembrane region" description="Helical" evidence="1">
    <location>
        <begin position="138"/>
        <end position="162"/>
    </location>
</feature>
<keyword evidence="3" id="KW-1185">Reference proteome</keyword>
<keyword evidence="1" id="KW-0472">Membrane</keyword>
<name>A0A5J9UTF6_9POAL</name>
<dbReference type="EMBL" id="RWGY01000013">
    <property type="protein sequence ID" value="TVU27023.1"/>
    <property type="molecule type" value="Genomic_DNA"/>
</dbReference>
<keyword evidence="1" id="KW-0812">Transmembrane</keyword>
<evidence type="ECO:0000313" key="2">
    <source>
        <dbReference type="EMBL" id="TVU27023.1"/>
    </source>
</evidence>
<proteinExistence type="predicted"/>
<comment type="caution">
    <text evidence="2">The sequence shown here is derived from an EMBL/GenBank/DDBJ whole genome shotgun (WGS) entry which is preliminary data.</text>
</comment>
<dbReference type="Proteomes" id="UP000324897">
    <property type="component" value="Chromosome 2"/>
</dbReference>
<evidence type="ECO:0000313" key="3">
    <source>
        <dbReference type="Proteomes" id="UP000324897"/>
    </source>
</evidence>
<sequence>MHPPLVSPLQVAVAMEDQKVVDNKVVSRCLAWAFFLAWSVAVATVCILVFANTSISCSQNQCPNLTPAQGVEVDTYGYGFLWLNVPQGAAATVGLLLPRRHARSRWFLALVAVVSATVAHYMMGRLALIVIAANPGDIRILGGGGVVVHLAGDLLGLISLLVKGPE</sequence>
<feature type="non-terminal residue" evidence="2">
    <location>
        <position position="1"/>
    </location>
</feature>
<evidence type="ECO:0000256" key="1">
    <source>
        <dbReference type="SAM" id="Phobius"/>
    </source>
</evidence>
<dbReference type="Gramene" id="TVU27023">
    <property type="protein sequence ID" value="TVU27023"/>
    <property type="gene ID" value="EJB05_29601"/>
</dbReference>
<organism evidence="2 3">
    <name type="scientific">Eragrostis curvula</name>
    <name type="common">weeping love grass</name>
    <dbReference type="NCBI Taxonomy" id="38414"/>
    <lineage>
        <taxon>Eukaryota</taxon>
        <taxon>Viridiplantae</taxon>
        <taxon>Streptophyta</taxon>
        <taxon>Embryophyta</taxon>
        <taxon>Tracheophyta</taxon>
        <taxon>Spermatophyta</taxon>
        <taxon>Magnoliopsida</taxon>
        <taxon>Liliopsida</taxon>
        <taxon>Poales</taxon>
        <taxon>Poaceae</taxon>
        <taxon>PACMAD clade</taxon>
        <taxon>Chloridoideae</taxon>
        <taxon>Eragrostideae</taxon>
        <taxon>Eragrostidinae</taxon>
        <taxon>Eragrostis</taxon>
    </lineage>
</organism>
<gene>
    <name evidence="2" type="ORF">EJB05_29601</name>
</gene>